<name>A0ABZ2LZD8_9BACT</name>
<keyword evidence="4" id="KW-1185">Reference proteome</keyword>
<dbReference type="InterPro" id="IPR050073">
    <property type="entry name" value="2-IPM_HCS-like"/>
</dbReference>
<reference evidence="3 4" key="1">
    <citation type="submission" date="2021-12" db="EMBL/GenBank/DDBJ databases">
        <title>Discovery of the Pendulisporaceae a myxobacterial family with distinct sporulation behavior and unique specialized metabolism.</title>
        <authorList>
            <person name="Garcia R."/>
            <person name="Popoff A."/>
            <person name="Bader C.D."/>
            <person name="Loehr J."/>
            <person name="Walesch S."/>
            <person name="Walt C."/>
            <person name="Boldt J."/>
            <person name="Bunk B."/>
            <person name="Haeckl F.J.F.P.J."/>
            <person name="Gunesch A.P."/>
            <person name="Birkelbach J."/>
            <person name="Nuebel U."/>
            <person name="Pietschmann T."/>
            <person name="Bach T."/>
            <person name="Mueller R."/>
        </authorList>
    </citation>
    <scope>NUCLEOTIDE SEQUENCE [LARGE SCALE GENOMIC DNA]</scope>
    <source>
        <strain evidence="3 4">MSr11954</strain>
    </source>
</reference>
<dbReference type="InterPro" id="IPR013785">
    <property type="entry name" value="Aldolase_TIM"/>
</dbReference>
<dbReference type="SUPFAM" id="SSF51569">
    <property type="entry name" value="Aldolase"/>
    <property type="match status" value="1"/>
</dbReference>
<protein>
    <submittedName>
        <fullName evidence="3">LeuA family protein</fullName>
    </submittedName>
</protein>
<feature type="domain" description="Pyruvate carboxyltransferase" evidence="2">
    <location>
        <begin position="27"/>
        <end position="292"/>
    </location>
</feature>
<gene>
    <name evidence="3" type="ORF">LZC94_03315</name>
</gene>
<evidence type="ECO:0000313" key="3">
    <source>
        <dbReference type="EMBL" id="WXB16309.1"/>
    </source>
</evidence>
<dbReference type="Proteomes" id="UP001370348">
    <property type="component" value="Chromosome"/>
</dbReference>
<dbReference type="PANTHER" id="PTHR10277">
    <property type="entry name" value="HOMOCITRATE SYNTHASE-RELATED"/>
    <property type="match status" value="1"/>
</dbReference>
<keyword evidence="1" id="KW-0464">Manganese</keyword>
<dbReference type="EMBL" id="CP089984">
    <property type="protein sequence ID" value="WXB16309.1"/>
    <property type="molecule type" value="Genomic_DNA"/>
</dbReference>
<dbReference type="CDD" id="cd03174">
    <property type="entry name" value="DRE_TIM_metallolyase"/>
    <property type="match status" value="1"/>
</dbReference>
<evidence type="ECO:0000256" key="1">
    <source>
        <dbReference type="ARBA" id="ARBA00023211"/>
    </source>
</evidence>
<accession>A0ABZ2LZD8</accession>
<sequence length="433" mass="47036">MEKANISDLVYDWNEVERKGRLIPKGFTFFDETLRDGIQNPSVIDPCIEDKLVLVHLMDDLGIAAADIGLPGASKRAFDHCLRICKEIVDNKLKLQVACAGRTVTSDITPMIELSQRAGIPIEVYAFIGSSPIRQYTEEWDVSLIAKRSCEAIDVAVKAGLPVAYVTEDTTRSRPEVLTTLFRAAIDHGATRICLADTVGHATPDGVHNLIRFTKDVIIGLGATNIGIDWHGHNDRGFALENAIWALEFGADRVHATALGIGERVGNVAMELLLMNMKLLGQLGDQDLTKLLEYVETAASALGWHIPINYPLVGRDAFRTATGVHAAAITKALNKGDDWLADRIYSGVPAGAFGRSQEICIGFMSGASNVNHWLRKRGIDGSEKLVQEILAAAKSQDHIMTDEEVFKVIARVNSENGSTVVGGEAPRKIASSS</sequence>
<dbReference type="RefSeq" id="WP_394825934.1">
    <property type="nucleotide sequence ID" value="NZ_CP089984.1"/>
</dbReference>
<dbReference type="PROSITE" id="PS50991">
    <property type="entry name" value="PYR_CT"/>
    <property type="match status" value="1"/>
</dbReference>
<dbReference type="Gene3D" id="1.10.238.260">
    <property type="match status" value="1"/>
</dbReference>
<evidence type="ECO:0000313" key="4">
    <source>
        <dbReference type="Proteomes" id="UP001370348"/>
    </source>
</evidence>
<evidence type="ECO:0000259" key="2">
    <source>
        <dbReference type="PROSITE" id="PS50991"/>
    </source>
</evidence>
<dbReference type="InterPro" id="IPR000891">
    <property type="entry name" value="PYR_CT"/>
</dbReference>
<dbReference type="PANTHER" id="PTHR10277:SF9">
    <property type="entry name" value="2-ISOPROPYLMALATE SYNTHASE 1, CHLOROPLASTIC-RELATED"/>
    <property type="match status" value="1"/>
</dbReference>
<dbReference type="Gene3D" id="3.20.20.70">
    <property type="entry name" value="Aldolase class I"/>
    <property type="match status" value="1"/>
</dbReference>
<dbReference type="Pfam" id="PF00682">
    <property type="entry name" value="HMGL-like"/>
    <property type="match status" value="1"/>
</dbReference>
<organism evidence="3 4">
    <name type="scientific">Pendulispora albinea</name>
    <dbReference type="NCBI Taxonomy" id="2741071"/>
    <lineage>
        <taxon>Bacteria</taxon>
        <taxon>Pseudomonadati</taxon>
        <taxon>Myxococcota</taxon>
        <taxon>Myxococcia</taxon>
        <taxon>Myxococcales</taxon>
        <taxon>Sorangiineae</taxon>
        <taxon>Pendulisporaceae</taxon>
        <taxon>Pendulispora</taxon>
    </lineage>
</organism>
<proteinExistence type="predicted"/>